<feature type="repeat" description="ANK" evidence="3">
    <location>
        <begin position="434"/>
        <end position="466"/>
    </location>
</feature>
<evidence type="ECO:0000256" key="4">
    <source>
        <dbReference type="SAM" id="MobiDB-lite"/>
    </source>
</evidence>
<sequence>MVRGCLFALLMYAAIAVGYFFWLDTVFDRPESYYAAAGLGFVVFCCIGALMNARTAWKDWSLASNARHQFPPRDRQLFAAAGPIQPVGQPLLAPFSNAPCCLCEYDLSTSPPPTDSSEEKTGSDLAGFLMVPSEIQTGTGNVRLLGFPVLEEGTSYTLRSFTAARRARDFVSKTEFQDISGLRLLNAFAAIEDAWTDDDGSVEKNLQLKKVDPKKLFPDDLEAVWQEINGERAVEDPDAGISDEDLADEEDELENAELDDDELDDDDSSPDDSNPLPSIPLPTLKENRVGVGEQVVVIGRYDEMRRGVLPVGSGMKAIRLIRGDVDTLERKSRASLWSHLIGGLLFLVIAHAATYGAMYLYLNSESQRRKFDSEAFQAAQAGEISKLQAMQKKGRLNIDVRDTEKKTLLMVAKDAATAQWLIENKVPLNAADQYGRTALRQAAGSGHEEIVKLLIEAKADLNVPDNIHETPLLAADQTHPAIAEALRAAGAKDHVISAKNGQPLPEDGGPQLVAIRAYIQALRDRNAGDLYNLMTSPGSGDVAAQEWATWELSVLKAIERFEGYSTEDRATVTVYGTWGDNDSPAKSRFQLLNVGGKWKIARNQIEIN</sequence>
<dbReference type="InterPro" id="IPR050776">
    <property type="entry name" value="Ank_Repeat/CDKN_Inhibitor"/>
</dbReference>
<reference evidence="6 7" key="1">
    <citation type="submission" date="2019-02" db="EMBL/GenBank/DDBJ databases">
        <title>Deep-cultivation of Planctomycetes and their phenomic and genomic characterization uncovers novel biology.</title>
        <authorList>
            <person name="Wiegand S."/>
            <person name="Jogler M."/>
            <person name="Boedeker C."/>
            <person name="Pinto D."/>
            <person name="Vollmers J."/>
            <person name="Rivas-Marin E."/>
            <person name="Kohn T."/>
            <person name="Peeters S.H."/>
            <person name="Heuer A."/>
            <person name="Rast P."/>
            <person name="Oberbeckmann S."/>
            <person name="Bunk B."/>
            <person name="Jeske O."/>
            <person name="Meyerdierks A."/>
            <person name="Storesund J.E."/>
            <person name="Kallscheuer N."/>
            <person name="Luecker S."/>
            <person name="Lage O.M."/>
            <person name="Pohl T."/>
            <person name="Merkel B.J."/>
            <person name="Hornburger P."/>
            <person name="Mueller R.-W."/>
            <person name="Bruemmer F."/>
            <person name="Labrenz M."/>
            <person name="Spormann A.M."/>
            <person name="Op den Camp H."/>
            <person name="Overmann J."/>
            <person name="Amann R."/>
            <person name="Jetten M.S.M."/>
            <person name="Mascher T."/>
            <person name="Medema M.H."/>
            <person name="Devos D.P."/>
            <person name="Kaster A.-K."/>
            <person name="Ovreas L."/>
            <person name="Rohde M."/>
            <person name="Galperin M.Y."/>
            <person name="Jogler C."/>
        </authorList>
    </citation>
    <scope>NUCLEOTIDE SEQUENCE [LARGE SCALE GENOMIC DNA]</scope>
    <source>
        <strain evidence="6 7">ETA_A8</strain>
    </source>
</reference>
<dbReference type="KEGG" id="aagg:ETAA8_08370"/>
<evidence type="ECO:0000313" key="7">
    <source>
        <dbReference type="Proteomes" id="UP000315017"/>
    </source>
</evidence>
<dbReference type="InterPro" id="IPR002110">
    <property type="entry name" value="Ankyrin_rpt"/>
</dbReference>
<dbReference type="Pfam" id="PF12796">
    <property type="entry name" value="Ank_2"/>
    <property type="match status" value="1"/>
</dbReference>
<feature type="compositionally biased region" description="Acidic residues" evidence="4">
    <location>
        <begin position="250"/>
        <end position="270"/>
    </location>
</feature>
<keyword evidence="5" id="KW-1133">Transmembrane helix</keyword>
<keyword evidence="2 3" id="KW-0040">ANK repeat</keyword>
<dbReference type="PROSITE" id="PS50297">
    <property type="entry name" value="ANK_REP_REGION"/>
    <property type="match status" value="1"/>
</dbReference>
<dbReference type="PANTHER" id="PTHR24201:SF2">
    <property type="entry name" value="ANKYRIN REPEAT DOMAIN-CONTAINING PROTEIN 42"/>
    <property type="match status" value="1"/>
</dbReference>
<protein>
    <submittedName>
        <fullName evidence="6">Ankyrin repeats (3 copies)</fullName>
    </submittedName>
</protein>
<feature type="transmembrane region" description="Helical" evidence="5">
    <location>
        <begin position="340"/>
        <end position="362"/>
    </location>
</feature>
<dbReference type="InterPro" id="IPR036770">
    <property type="entry name" value="Ankyrin_rpt-contain_sf"/>
</dbReference>
<dbReference type="AlphaFoldDB" id="A0A517Y6C5"/>
<dbReference type="EMBL" id="CP036274">
    <property type="protein sequence ID" value="QDU25766.1"/>
    <property type="molecule type" value="Genomic_DNA"/>
</dbReference>
<dbReference type="PROSITE" id="PS50088">
    <property type="entry name" value="ANK_REPEAT"/>
    <property type="match status" value="1"/>
</dbReference>
<proteinExistence type="predicted"/>
<evidence type="ECO:0000256" key="5">
    <source>
        <dbReference type="SAM" id="Phobius"/>
    </source>
</evidence>
<evidence type="ECO:0000313" key="6">
    <source>
        <dbReference type="EMBL" id="QDU25766.1"/>
    </source>
</evidence>
<gene>
    <name evidence="6" type="ORF">ETAA8_08370</name>
</gene>
<dbReference type="Gene3D" id="1.25.40.20">
    <property type="entry name" value="Ankyrin repeat-containing domain"/>
    <property type="match status" value="1"/>
</dbReference>
<feature type="region of interest" description="Disordered" evidence="4">
    <location>
        <begin position="250"/>
        <end position="284"/>
    </location>
</feature>
<keyword evidence="5" id="KW-0812">Transmembrane</keyword>
<evidence type="ECO:0000256" key="2">
    <source>
        <dbReference type="ARBA" id="ARBA00023043"/>
    </source>
</evidence>
<evidence type="ECO:0000256" key="3">
    <source>
        <dbReference type="PROSITE-ProRule" id="PRU00023"/>
    </source>
</evidence>
<organism evidence="6 7">
    <name type="scientific">Anatilimnocola aggregata</name>
    <dbReference type="NCBI Taxonomy" id="2528021"/>
    <lineage>
        <taxon>Bacteria</taxon>
        <taxon>Pseudomonadati</taxon>
        <taxon>Planctomycetota</taxon>
        <taxon>Planctomycetia</taxon>
        <taxon>Pirellulales</taxon>
        <taxon>Pirellulaceae</taxon>
        <taxon>Anatilimnocola</taxon>
    </lineage>
</organism>
<name>A0A517Y6C5_9BACT</name>
<dbReference type="Proteomes" id="UP000315017">
    <property type="component" value="Chromosome"/>
</dbReference>
<keyword evidence="1" id="KW-0677">Repeat</keyword>
<dbReference type="SMART" id="SM00248">
    <property type="entry name" value="ANK"/>
    <property type="match status" value="1"/>
</dbReference>
<dbReference type="SUPFAM" id="SSF48403">
    <property type="entry name" value="Ankyrin repeat"/>
    <property type="match status" value="1"/>
</dbReference>
<keyword evidence="7" id="KW-1185">Reference proteome</keyword>
<dbReference type="PANTHER" id="PTHR24201">
    <property type="entry name" value="ANK_REP_REGION DOMAIN-CONTAINING PROTEIN"/>
    <property type="match status" value="1"/>
</dbReference>
<keyword evidence="5" id="KW-0472">Membrane</keyword>
<feature type="transmembrane region" description="Helical" evidence="5">
    <location>
        <begin position="32"/>
        <end position="51"/>
    </location>
</feature>
<dbReference type="RefSeq" id="WP_202921544.1">
    <property type="nucleotide sequence ID" value="NZ_CP036274.1"/>
</dbReference>
<evidence type="ECO:0000256" key="1">
    <source>
        <dbReference type="ARBA" id="ARBA00022737"/>
    </source>
</evidence>
<accession>A0A517Y6C5</accession>